<keyword evidence="1" id="KW-0547">Nucleotide-binding</keyword>
<gene>
    <name evidence="3" type="ordered locus">Mlg_0984</name>
</gene>
<dbReference type="GO" id="GO:0009898">
    <property type="term" value="C:cytoplasmic side of plasma membrane"/>
    <property type="evidence" value="ECO:0007669"/>
    <property type="project" value="TreeGrafter"/>
</dbReference>
<dbReference type="GO" id="GO:0051782">
    <property type="term" value="P:negative regulation of cell division"/>
    <property type="evidence" value="ECO:0007669"/>
    <property type="project" value="TreeGrafter"/>
</dbReference>
<keyword evidence="2" id="KW-0067">ATP-binding</keyword>
<dbReference type="Pfam" id="PF10609">
    <property type="entry name" value="ParA"/>
    <property type="match status" value="1"/>
</dbReference>
<dbReference type="HOGENOM" id="CLU_037612_0_0_6"/>
<dbReference type="PANTHER" id="PTHR43384:SF4">
    <property type="entry name" value="CELLULOSE BIOSYNTHESIS PROTEIN BCSQ-RELATED"/>
    <property type="match status" value="1"/>
</dbReference>
<dbReference type="AlphaFoldDB" id="Q0AA00"/>
<dbReference type="PIRSF" id="PIRSF003092">
    <property type="entry name" value="MinD"/>
    <property type="match status" value="1"/>
</dbReference>
<dbReference type="InterPro" id="IPR033875">
    <property type="entry name" value="FlhG"/>
</dbReference>
<dbReference type="InterPro" id="IPR027417">
    <property type="entry name" value="P-loop_NTPase"/>
</dbReference>
<dbReference type="GO" id="GO:0016887">
    <property type="term" value="F:ATP hydrolysis activity"/>
    <property type="evidence" value="ECO:0007669"/>
    <property type="project" value="TreeGrafter"/>
</dbReference>
<protein>
    <submittedName>
        <fullName evidence="3">Cobyrinic acid a,c-diamide synthase</fullName>
    </submittedName>
</protein>
<evidence type="ECO:0000256" key="1">
    <source>
        <dbReference type="ARBA" id="ARBA00022741"/>
    </source>
</evidence>
<dbReference type="InterPro" id="IPR025501">
    <property type="entry name" value="MinD_FleN"/>
</dbReference>
<dbReference type="Gene3D" id="3.40.50.300">
    <property type="entry name" value="P-loop containing nucleotide triphosphate hydrolases"/>
    <property type="match status" value="1"/>
</dbReference>
<dbReference type="InterPro" id="IPR050625">
    <property type="entry name" value="ParA/MinD_ATPase"/>
</dbReference>
<name>Q0AA00_ALKEH</name>
<keyword evidence="4" id="KW-1185">Reference proteome</keyword>
<proteinExistence type="predicted"/>
<organism evidence="3 4">
    <name type="scientific">Alkalilimnicola ehrlichii (strain ATCC BAA-1101 / DSM 17681 / MLHE-1)</name>
    <dbReference type="NCBI Taxonomy" id="187272"/>
    <lineage>
        <taxon>Bacteria</taxon>
        <taxon>Pseudomonadati</taxon>
        <taxon>Pseudomonadota</taxon>
        <taxon>Gammaproteobacteria</taxon>
        <taxon>Chromatiales</taxon>
        <taxon>Ectothiorhodospiraceae</taxon>
        <taxon>Alkalilimnicola</taxon>
    </lineage>
</organism>
<dbReference type="PANTHER" id="PTHR43384">
    <property type="entry name" value="SEPTUM SITE-DETERMINING PROTEIN MIND HOMOLOG, CHLOROPLASTIC-RELATED"/>
    <property type="match status" value="1"/>
</dbReference>
<dbReference type="Proteomes" id="UP000001962">
    <property type="component" value="Chromosome"/>
</dbReference>
<sequence>MQASNTDSDQAAGLRRMANPRPVKVIAVTSGKGGVGKTNVSVNLAAALSAQKQRVMLMDADLGLANVDVMLGLSPRKNLSHVIDGTASLEEVLLQAPGDFTIVPASSGTQRMAELTPAEHAGLIRSFSELNHELDYLLVDTAAGISDGVMSFAKASREVLVVVCDEPSSITDAYALIKVLNRDHGVERFHMVANRVRSPEEGRQLFRKLSAATDRFLDLAIDYVGMVPEDDCLRRAVQKQQPVVTSYPGSPAARAFKDMAMRVRKWPSPAHLAGTLEFFVERLVQHSTGEVSS</sequence>
<evidence type="ECO:0000256" key="2">
    <source>
        <dbReference type="ARBA" id="ARBA00022840"/>
    </source>
</evidence>
<reference evidence="4" key="1">
    <citation type="submission" date="2006-08" db="EMBL/GenBank/DDBJ databases">
        <title>Complete sequence of Alkalilimnicola ehrilichei MLHE-1.</title>
        <authorList>
            <person name="Copeland A."/>
            <person name="Lucas S."/>
            <person name="Lapidus A."/>
            <person name="Barry K."/>
            <person name="Detter J.C."/>
            <person name="Glavina del Rio T."/>
            <person name="Hammon N."/>
            <person name="Israni S."/>
            <person name="Dalin E."/>
            <person name="Tice H."/>
            <person name="Pitluck S."/>
            <person name="Sims D."/>
            <person name="Brettin T."/>
            <person name="Bruce D."/>
            <person name="Han C."/>
            <person name="Tapia R."/>
            <person name="Gilna P."/>
            <person name="Schmutz J."/>
            <person name="Larimer F."/>
            <person name="Land M."/>
            <person name="Hauser L."/>
            <person name="Kyrpides N."/>
            <person name="Mikhailova N."/>
            <person name="Oremland R.S."/>
            <person name="Hoeft S.E."/>
            <person name="Switzer-Blum J."/>
            <person name="Kulp T."/>
            <person name="King G."/>
            <person name="Tabita R."/>
            <person name="Witte B."/>
            <person name="Santini J.M."/>
            <person name="Basu P."/>
            <person name="Hollibaugh J.T."/>
            <person name="Xie G."/>
            <person name="Stolz J.F."/>
            <person name="Richardson P."/>
        </authorList>
    </citation>
    <scope>NUCLEOTIDE SEQUENCE [LARGE SCALE GENOMIC DNA]</scope>
    <source>
        <strain evidence="4">ATCC BAA-1101 / DSM 17681 / MLHE-1</strain>
    </source>
</reference>
<dbReference type="InterPro" id="IPR033756">
    <property type="entry name" value="YlxH/NBP35"/>
</dbReference>
<accession>Q0AA00</accession>
<evidence type="ECO:0000313" key="3">
    <source>
        <dbReference type="EMBL" id="ABI56337.1"/>
    </source>
</evidence>
<dbReference type="EMBL" id="CP000453">
    <property type="protein sequence ID" value="ABI56337.1"/>
    <property type="molecule type" value="Genomic_DNA"/>
</dbReference>
<dbReference type="KEGG" id="aeh:Mlg_0984"/>
<dbReference type="GO" id="GO:0005524">
    <property type="term" value="F:ATP binding"/>
    <property type="evidence" value="ECO:0007669"/>
    <property type="project" value="UniProtKB-KW"/>
</dbReference>
<dbReference type="FunFam" id="3.40.50.300:FF:000158">
    <property type="entry name" value="Site-determining protein"/>
    <property type="match status" value="1"/>
</dbReference>
<dbReference type="SUPFAM" id="SSF52540">
    <property type="entry name" value="P-loop containing nucleoside triphosphate hydrolases"/>
    <property type="match status" value="1"/>
</dbReference>
<dbReference type="GO" id="GO:0005829">
    <property type="term" value="C:cytosol"/>
    <property type="evidence" value="ECO:0007669"/>
    <property type="project" value="TreeGrafter"/>
</dbReference>
<dbReference type="CDD" id="cd02038">
    <property type="entry name" value="FlhG-like"/>
    <property type="match status" value="1"/>
</dbReference>
<evidence type="ECO:0000313" key="4">
    <source>
        <dbReference type="Proteomes" id="UP000001962"/>
    </source>
</evidence>
<dbReference type="eggNOG" id="COG0455">
    <property type="taxonomic scope" value="Bacteria"/>
</dbReference>